<evidence type="ECO:0000256" key="1">
    <source>
        <dbReference type="SAM" id="Phobius"/>
    </source>
</evidence>
<keyword evidence="1" id="KW-0472">Membrane</keyword>
<keyword evidence="3" id="KW-1185">Reference proteome</keyword>
<dbReference type="RefSeq" id="WP_184788998.1">
    <property type="nucleotide sequence ID" value="NZ_BONT01000046.1"/>
</dbReference>
<sequence>MSRQRLRTRVTTVVFRLTERLRLGAATAYLAAASLIGFEALVALLSLSSLWPASVPFVVGALALAYRFRERLRAWWGWWRR</sequence>
<evidence type="ECO:0000313" key="2">
    <source>
        <dbReference type="EMBL" id="MBB6036162.1"/>
    </source>
</evidence>
<dbReference type="AlphaFoldDB" id="A0A841FRI8"/>
<organism evidence="2 3">
    <name type="scientific">Phytomonospora endophytica</name>
    <dbReference type="NCBI Taxonomy" id="714109"/>
    <lineage>
        <taxon>Bacteria</taxon>
        <taxon>Bacillati</taxon>
        <taxon>Actinomycetota</taxon>
        <taxon>Actinomycetes</taxon>
        <taxon>Micromonosporales</taxon>
        <taxon>Micromonosporaceae</taxon>
        <taxon>Phytomonospora</taxon>
    </lineage>
</organism>
<comment type="caution">
    <text evidence="2">The sequence shown here is derived from an EMBL/GenBank/DDBJ whole genome shotgun (WGS) entry which is preliminary data.</text>
</comment>
<accession>A0A841FRI8</accession>
<keyword evidence="1" id="KW-0812">Transmembrane</keyword>
<keyword evidence="1" id="KW-1133">Transmembrane helix</keyword>
<feature type="transmembrane region" description="Helical" evidence="1">
    <location>
        <begin position="21"/>
        <end position="44"/>
    </location>
</feature>
<protein>
    <submittedName>
        <fullName evidence="2">Uncharacterized protein</fullName>
    </submittedName>
</protein>
<name>A0A841FRI8_9ACTN</name>
<reference evidence="2 3" key="1">
    <citation type="submission" date="2020-08" db="EMBL/GenBank/DDBJ databases">
        <title>Genomic Encyclopedia of Type Strains, Phase IV (KMG-IV): sequencing the most valuable type-strain genomes for metagenomic binning, comparative biology and taxonomic classification.</title>
        <authorList>
            <person name="Goeker M."/>
        </authorList>
    </citation>
    <scope>NUCLEOTIDE SEQUENCE [LARGE SCALE GENOMIC DNA]</scope>
    <source>
        <strain evidence="2 3">YIM 65646</strain>
    </source>
</reference>
<evidence type="ECO:0000313" key="3">
    <source>
        <dbReference type="Proteomes" id="UP000548476"/>
    </source>
</evidence>
<gene>
    <name evidence="2" type="ORF">HNR73_004030</name>
</gene>
<proteinExistence type="predicted"/>
<dbReference type="EMBL" id="JACHGT010000008">
    <property type="protein sequence ID" value="MBB6036162.1"/>
    <property type="molecule type" value="Genomic_DNA"/>
</dbReference>
<feature type="transmembrane region" description="Helical" evidence="1">
    <location>
        <begin position="50"/>
        <end position="68"/>
    </location>
</feature>
<dbReference type="Proteomes" id="UP000548476">
    <property type="component" value="Unassembled WGS sequence"/>
</dbReference>